<protein>
    <recommendedName>
        <fullName evidence="5">Tyr recombinase domain-containing protein</fullName>
    </recommendedName>
</protein>
<dbReference type="InterPro" id="IPR011010">
    <property type="entry name" value="DNA_brk_join_enz"/>
</dbReference>
<comment type="similarity">
    <text evidence="1">Belongs to the 'phage' integrase family.</text>
</comment>
<dbReference type="eggNOG" id="COG0582">
    <property type="taxonomic scope" value="Bacteria"/>
</dbReference>
<reference evidence="6 7" key="1">
    <citation type="submission" date="2013-02" db="EMBL/GenBank/DDBJ databases">
        <title>The Genome Sequence of Enterococcus pallens BAA-351.</title>
        <authorList>
            <consortium name="The Broad Institute Genome Sequencing Platform"/>
            <consortium name="The Broad Institute Genome Sequencing Center for Infectious Disease"/>
            <person name="Earl A.M."/>
            <person name="Gilmore M.S."/>
            <person name="Lebreton F."/>
            <person name="Walker B."/>
            <person name="Young S.K."/>
            <person name="Zeng Q."/>
            <person name="Gargeya S."/>
            <person name="Fitzgerald M."/>
            <person name="Haas B."/>
            <person name="Abouelleil A."/>
            <person name="Alvarado L."/>
            <person name="Arachchi H.M."/>
            <person name="Berlin A.M."/>
            <person name="Chapman S.B."/>
            <person name="Dewar J."/>
            <person name="Goldberg J."/>
            <person name="Griggs A."/>
            <person name="Gujja S."/>
            <person name="Hansen M."/>
            <person name="Howarth C."/>
            <person name="Imamovic A."/>
            <person name="Larimer J."/>
            <person name="McCowan C."/>
            <person name="Murphy C."/>
            <person name="Neiman D."/>
            <person name="Pearson M."/>
            <person name="Priest M."/>
            <person name="Roberts A."/>
            <person name="Saif S."/>
            <person name="Shea T."/>
            <person name="Sisk P."/>
            <person name="Sykes S."/>
            <person name="Wortman J."/>
            <person name="Nusbaum C."/>
            <person name="Birren B."/>
        </authorList>
    </citation>
    <scope>NUCLEOTIDE SEQUENCE [LARGE SCALE GENOMIC DNA]</scope>
    <source>
        <strain evidence="6 7">ATCC BAA-351</strain>
    </source>
</reference>
<dbReference type="PANTHER" id="PTHR30629:SF2">
    <property type="entry name" value="PROPHAGE INTEGRASE INTS-RELATED"/>
    <property type="match status" value="1"/>
</dbReference>
<dbReference type="SUPFAM" id="SSF56349">
    <property type="entry name" value="DNA breaking-rejoining enzymes"/>
    <property type="match status" value="1"/>
</dbReference>
<feature type="domain" description="Tyr recombinase" evidence="5">
    <location>
        <begin position="151"/>
        <end position="337"/>
    </location>
</feature>
<dbReference type="GO" id="GO:0003677">
    <property type="term" value="F:DNA binding"/>
    <property type="evidence" value="ECO:0007669"/>
    <property type="project" value="UniProtKB-KW"/>
</dbReference>
<dbReference type="GO" id="GO:0006310">
    <property type="term" value="P:DNA recombination"/>
    <property type="evidence" value="ECO:0007669"/>
    <property type="project" value="UniProtKB-KW"/>
</dbReference>
<evidence type="ECO:0000256" key="4">
    <source>
        <dbReference type="ARBA" id="ARBA00023172"/>
    </source>
</evidence>
<name>R2QBH0_9ENTE</name>
<dbReference type="PATRIC" id="fig|1158607.3.peg.2447"/>
<evidence type="ECO:0000256" key="2">
    <source>
        <dbReference type="ARBA" id="ARBA00022908"/>
    </source>
</evidence>
<keyword evidence="4" id="KW-0233">DNA recombination</keyword>
<evidence type="ECO:0000313" key="7">
    <source>
        <dbReference type="Proteomes" id="UP000013782"/>
    </source>
</evidence>
<accession>R2QBH0</accession>
<dbReference type="Pfam" id="PF00589">
    <property type="entry name" value="Phage_integrase"/>
    <property type="match status" value="1"/>
</dbReference>
<sequence>MVGNEGVYLRKDLRRGNHSSPQSGQLSRQNADWLIEDEGTAFEVTVNAGLTYEAWCKQILSEQFSSDSLLSRSYQYKLEKYLYPAIGKVPLHKLERFRLVNLIMDWQQRGVDYYTIEYLTGLLSKTLEYAVAADLLLENPCEKVVRKMTRTRIEALSTSEQATLEQFSERKRSYLDQAAVIALHTGLRAEEITALKWENVDLEQKLLAVEAALPANGETRGLQRVIPMSNRVVQLLLQLKESENKSRYVFSQVSQPCQAQGITEYFCGSGESESLTSIHFRRLRYTFVKHFLENTGDLAAVSALIGEPEIQSSEDSRLDSFVGQKTALPAAAQPIRA</sequence>
<dbReference type="PROSITE" id="PS51898">
    <property type="entry name" value="TYR_RECOMBINASE"/>
    <property type="match status" value="1"/>
</dbReference>
<dbReference type="HOGENOM" id="CLU_027562_17_1_9"/>
<dbReference type="Proteomes" id="UP000013782">
    <property type="component" value="Unassembled WGS sequence"/>
</dbReference>
<gene>
    <name evidence="6" type="ORF">UAU_02473</name>
</gene>
<dbReference type="InterPro" id="IPR002104">
    <property type="entry name" value="Integrase_catalytic"/>
</dbReference>
<dbReference type="InterPro" id="IPR010998">
    <property type="entry name" value="Integrase_recombinase_N"/>
</dbReference>
<dbReference type="InterPro" id="IPR050808">
    <property type="entry name" value="Phage_Integrase"/>
</dbReference>
<dbReference type="RefSeq" id="WP_010757463.1">
    <property type="nucleotide sequence ID" value="NZ_ASWD01000001.1"/>
</dbReference>
<dbReference type="Gene3D" id="1.10.150.130">
    <property type="match status" value="1"/>
</dbReference>
<evidence type="ECO:0000256" key="1">
    <source>
        <dbReference type="ARBA" id="ARBA00008857"/>
    </source>
</evidence>
<dbReference type="Gene3D" id="1.10.443.10">
    <property type="entry name" value="Intergrase catalytic core"/>
    <property type="match status" value="1"/>
</dbReference>
<keyword evidence="2" id="KW-0229">DNA integration</keyword>
<proteinExistence type="inferred from homology"/>
<keyword evidence="7" id="KW-1185">Reference proteome</keyword>
<dbReference type="GO" id="GO:0015074">
    <property type="term" value="P:DNA integration"/>
    <property type="evidence" value="ECO:0007669"/>
    <property type="project" value="UniProtKB-KW"/>
</dbReference>
<evidence type="ECO:0000256" key="3">
    <source>
        <dbReference type="ARBA" id="ARBA00023125"/>
    </source>
</evidence>
<evidence type="ECO:0000313" key="6">
    <source>
        <dbReference type="EMBL" id="EOH93777.1"/>
    </source>
</evidence>
<dbReference type="EMBL" id="AJAQ01000016">
    <property type="protein sequence ID" value="EOH93777.1"/>
    <property type="molecule type" value="Genomic_DNA"/>
</dbReference>
<organism evidence="6 7">
    <name type="scientific">Enterococcus pallens ATCC BAA-351</name>
    <dbReference type="NCBI Taxonomy" id="1158607"/>
    <lineage>
        <taxon>Bacteria</taxon>
        <taxon>Bacillati</taxon>
        <taxon>Bacillota</taxon>
        <taxon>Bacilli</taxon>
        <taxon>Lactobacillales</taxon>
        <taxon>Enterococcaceae</taxon>
        <taxon>Enterococcus</taxon>
    </lineage>
</organism>
<dbReference type="PANTHER" id="PTHR30629">
    <property type="entry name" value="PROPHAGE INTEGRASE"/>
    <property type="match status" value="1"/>
</dbReference>
<keyword evidence="3" id="KW-0238">DNA-binding</keyword>
<dbReference type="AlphaFoldDB" id="R2QBH0"/>
<dbReference type="OrthoDB" id="9803188at2"/>
<dbReference type="InterPro" id="IPR013762">
    <property type="entry name" value="Integrase-like_cat_sf"/>
</dbReference>
<comment type="caution">
    <text evidence="6">The sequence shown here is derived from an EMBL/GenBank/DDBJ whole genome shotgun (WGS) entry which is preliminary data.</text>
</comment>
<dbReference type="STRING" id="160454.RV10_GL000688"/>
<evidence type="ECO:0000259" key="5">
    <source>
        <dbReference type="PROSITE" id="PS51898"/>
    </source>
</evidence>